<accession>A0A0F9W306</accession>
<reference evidence="1" key="1">
    <citation type="journal article" date="2015" name="Nature">
        <title>Complex archaea that bridge the gap between prokaryotes and eukaryotes.</title>
        <authorList>
            <person name="Spang A."/>
            <person name="Saw J.H."/>
            <person name="Jorgensen S.L."/>
            <person name="Zaremba-Niedzwiedzka K."/>
            <person name="Martijn J."/>
            <person name="Lind A.E."/>
            <person name="van Eijk R."/>
            <person name="Schleper C."/>
            <person name="Guy L."/>
            <person name="Ettema T.J."/>
        </authorList>
    </citation>
    <scope>NUCLEOTIDE SEQUENCE</scope>
</reference>
<dbReference type="EMBL" id="LAZR01000363">
    <property type="protein sequence ID" value="KKN72428.1"/>
    <property type="molecule type" value="Genomic_DNA"/>
</dbReference>
<sequence length="74" mass="8189">MKFYLITRNENGTCVTQYGADKINSVVTKLMQDGYVEDMVALRGTSFTVHTPKKSFKVIQGLTVCVNVTAVEVV</sequence>
<comment type="caution">
    <text evidence="1">The sequence shown here is derived from an EMBL/GenBank/DDBJ whole genome shotgun (WGS) entry which is preliminary data.</text>
</comment>
<organism evidence="1">
    <name type="scientific">marine sediment metagenome</name>
    <dbReference type="NCBI Taxonomy" id="412755"/>
    <lineage>
        <taxon>unclassified sequences</taxon>
        <taxon>metagenomes</taxon>
        <taxon>ecological metagenomes</taxon>
    </lineage>
</organism>
<name>A0A0F9W306_9ZZZZ</name>
<gene>
    <name evidence="1" type="ORF">LCGC14_0411410</name>
</gene>
<proteinExistence type="predicted"/>
<evidence type="ECO:0000313" key="1">
    <source>
        <dbReference type="EMBL" id="KKN72428.1"/>
    </source>
</evidence>
<dbReference type="AlphaFoldDB" id="A0A0F9W306"/>
<protein>
    <submittedName>
        <fullName evidence="1">Uncharacterized protein</fullName>
    </submittedName>
</protein>